<keyword evidence="2" id="KW-0732">Signal</keyword>
<dbReference type="KEGG" id="ptm:GSPATT00033382001"/>
<organism evidence="3 4">
    <name type="scientific">Paramecium tetraurelia</name>
    <dbReference type="NCBI Taxonomy" id="5888"/>
    <lineage>
        <taxon>Eukaryota</taxon>
        <taxon>Sar</taxon>
        <taxon>Alveolata</taxon>
        <taxon>Ciliophora</taxon>
        <taxon>Intramacronucleata</taxon>
        <taxon>Oligohymenophorea</taxon>
        <taxon>Peniculida</taxon>
        <taxon>Parameciidae</taxon>
        <taxon>Paramecium</taxon>
    </lineage>
</organism>
<dbReference type="PANTHER" id="PTHR40135">
    <property type="entry name" value="MITOCHONDRIAL PHOSPHATE CARRIER PROTEIN"/>
    <property type="match status" value="1"/>
</dbReference>
<reference evidence="3 4" key="1">
    <citation type="journal article" date="2006" name="Nature">
        <title>Global trends of whole-genome duplications revealed by the ciliate Paramecium tetraurelia.</title>
        <authorList>
            <consortium name="Genoscope"/>
            <person name="Aury J.-M."/>
            <person name="Jaillon O."/>
            <person name="Duret L."/>
            <person name="Noel B."/>
            <person name="Jubin C."/>
            <person name="Porcel B.M."/>
            <person name="Segurens B."/>
            <person name="Daubin V."/>
            <person name="Anthouard V."/>
            <person name="Aiach N."/>
            <person name="Arnaiz O."/>
            <person name="Billaut A."/>
            <person name="Beisson J."/>
            <person name="Blanc I."/>
            <person name="Bouhouche K."/>
            <person name="Camara F."/>
            <person name="Duharcourt S."/>
            <person name="Guigo R."/>
            <person name="Gogendeau D."/>
            <person name="Katinka M."/>
            <person name="Keller A.-M."/>
            <person name="Kissmehl R."/>
            <person name="Klotz C."/>
            <person name="Koll F."/>
            <person name="Le Moue A."/>
            <person name="Lepere C."/>
            <person name="Malinsky S."/>
            <person name="Nowacki M."/>
            <person name="Nowak J.K."/>
            <person name="Plattner H."/>
            <person name="Poulain J."/>
            <person name="Ruiz F."/>
            <person name="Serrano V."/>
            <person name="Zagulski M."/>
            <person name="Dessen P."/>
            <person name="Betermier M."/>
            <person name="Weissenbach J."/>
            <person name="Scarpelli C."/>
            <person name="Schachter V."/>
            <person name="Sperling L."/>
            <person name="Meyer E."/>
            <person name="Cohen J."/>
            <person name="Wincker P."/>
        </authorList>
    </citation>
    <scope>NUCLEOTIDE SEQUENCE [LARGE SCALE GENOMIC DNA]</scope>
    <source>
        <strain evidence="3 4">Stock d4-2</strain>
    </source>
</reference>
<keyword evidence="4" id="KW-1185">Reference proteome</keyword>
<feature type="chain" id="PRO_5002622642" evidence="2">
    <location>
        <begin position="31"/>
        <end position="72"/>
    </location>
</feature>
<dbReference type="AlphaFoldDB" id="A0BYB2"/>
<feature type="signal peptide" evidence="2">
    <location>
        <begin position="1"/>
        <end position="30"/>
    </location>
</feature>
<proteinExistence type="predicted"/>
<gene>
    <name evidence="3" type="ORF">GSPATT00033382001</name>
</gene>
<dbReference type="HOGENOM" id="CLU_2817975_0_0_1"/>
<accession>A0BYB2</accession>
<dbReference type="EMBL" id="CT868026">
    <property type="protein sequence ID" value="CAK63529.1"/>
    <property type="molecule type" value="Genomic_DNA"/>
</dbReference>
<dbReference type="InParanoid" id="A0BYB2"/>
<name>A0BYB2_PARTE</name>
<evidence type="ECO:0000256" key="1">
    <source>
        <dbReference type="SAM" id="Coils"/>
    </source>
</evidence>
<dbReference type="Proteomes" id="UP000000600">
    <property type="component" value="Unassembled WGS sequence"/>
</dbReference>
<evidence type="ECO:0000313" key="4">
    <source>
        <dbReference type="Proteomes" id="UP000000600"/>
    </source>
</evidence>
<feature type="coiled-coil region" evidence="1">
    <location>
        <begin position="26"/>
        <end position="63"/>
    </location>
</feature>
<dbReference type="GeneID" id="5016711"/>
<dbReference type="OrthoDB" id="9992270at2759"/>
<keyword evidence="1" id="KW-0175">Coiled coil</keyword>
<dbReference type="RefSeq" id="XP_001430927.1">
    <property type="nucleotide sequence ID" value="XM_001430890.2"/>
</dbReference>
<protein>
    <submittedName>
        <fullName evidence="3">Uncharacterized protein</fullName>
    </submittedName>
</protein>
<evidence type="ECO:0000313" key="3">
    <source>
        <dbReference type="EMBL" id="CAK63529.1"/>
    </source>
</evidence>
<evidence type="ECO:0000256" key="2">
    <source>
        <dbReference type="SAM" id="SignalP"/>
    </source>
</evidence>
<sequence>MGIIKMNFAIGFTALCFQALVLYPCHETISQQVDKLEKNIVRLEQMEVELKTHMERNQQLIKQKIIGNGKSA</sequence>
<dbReference type="PANTHER" id="PTHR40135:SF1">
    <property type="entry name" value="MITOCHONDRIAL PHOSPHATE CARRIER PROTEIN"/>
    <property type="match status" value="1"/>
</dbReference>